<accession>A0A4Y9ZCI7</accession>
<gene>
    <name evidence="2" type="ORF">EVG20_g461</name>
</gene>
<feature type="signal peptide" evidence="1">
    <location>
        <begin position="1"/>
        <end position="22"/>
    </location>
</feature>
<protein>
    <submittedName>
        <fullName evidence="2">Uncharacterized protein</fullName>
    </submittedName>
</protein>
<keyword evidence="1" id="KW-0732">Signal</keyword>
<dbReference type="AlphaFoldDB" id="A0A4Y9ZCI7"/>
<keyword evidence="3" id="KW-1185">Reference proteome</keyword>
<organism evidence="2 3">
    <name type="scientific">Dentipellis fragilis</name>
    <dbReference type="NCBI Taxonomy" id="205917"/>
    <lineage>
        <taxon>Eukaryota</taxon>
        <taxon>Fungi</taxon>
        <taxon>Dikarya</taxon>
        <taxon>Basidiomycota</taxon>
        <taxon>Agaricomycotina</taxon>
        <taxon>Agaricomycetes</taxon>
        <taxon>Russulales</taxon>
        <taxon>Hericiaceae</taxon>
        <taxon>Dentipellis</taxon>
    </lineage>
</organism>
<comment type="caution">
    <text evidence="2">The sequence shown here is derived from an EMBL/GenBank/DDBJ whole genome shotgun (WGS) entry which is preliminary data.</text>
</comment>
<dbReference type="OrthoDB" id="10484332at2759"/>
<evidence type="ECO:0000256" key="1">
    <source>
        <dbReference type="SAM" id="SignalP"/>
    </source>
</evidence>
<evidence type="ECO:0000313" key="3">
    <source>
        <dbReference type="Proteomes" id="UP000298327"/>
    </source>
</evidence>
<feature type="chain" id="PRO_5021185292" evidence="1">
    <location>
        <begin position="23"/>
        <end position="277"/>
    </location>
</feature>
<evidence type="ECO:0000313" key="2">
    <source>
        <dbReference type="EMBL" id="TFY72536.1"/>
    </source>
</evidence>
<name>A0A4Y9ZCI7_9AGAM</name>
<proteinExistence type="predicted"/>
<dbReference type="EMBL" id="SEOQ01000012">
    <property type="protein sequence ID" value="TFY72536.1"/>
    <property type="molecule type" value="Genomic_DNA"/>
</dbReference>
<sequence length="277" mass="31470">MHRASTVAVIQASVSTWHFAFAVLLHAPDGPAPALLLKRSVSLRTPLQFMKLIIRFEKDLVVAVNDDVQGRVCRRLRIWVSRDQALTVTHTPHTALGSFDQMIHSRSSRVHRGAAAAAVIVPPFDFPPSLGAVRPDIWHYLESYHCVVSKDWNDFQDWHKKAATAAAQTGRQEPSAPSVKVFFDTYVRTLTDLAEHHGTQAQTDMQAYVRKYTDAMEFLDLWRYKEGMPTVQPLKQVERRVNIIYDAYDRVMKQQQQTSAASGDFYSISKDSPFFQP</sequence>
<dbReference type="Proteomes" id="UP000298327">
    <property type="component" value="Unassembled WGS sequence"/>
</dbReference>
<reference evidence="2 3" key="1">
    <citation type="submission" date="2019-02" db="EMBL/GenBank/DDBJ databases">
        <title>Genome sequencing of the rare red list fungi Dentipellis fragilis.</title>
        <authorList>
            <person name="Buettner E."/>
            <person name="Kellner H."/>
        </authorList>
    </citation>
    <scope>NUCLEOTIDE SEQUENCE [LARGE SCALE GENOMIC DNA]</scope>
    <source>
        <strain evidence="2 3">DSM 105465</strain>
    </source>
</reference>